<dbReference type="OrthoDB" id="9781342at2"/>
<accession>A0A143PHK9</accession>
<dbReference type="RefSeq" id="WP_157898634.1">
    <property type="nucleotide sequence ID" value="NZ_CP015136.1"/>
</dbReference>
<evidence type="ECO:0000256" key="1">
    <source>
        <dbReference type="SAM" id="SignalP"/>
    </source>
</evidence>
<dbReference type="EC" id="2.3.2.2" evidence="2"/>
<dbReference type="KEGG" id="abac:LuPra_00406"/>
<evidence type="ECO:0000313" key="3">
    <source>
        <dbReference type="Proteomes" id="UP000076079"/>
    </source>
</evidence>
<dbReference type="InterPro" id="IPR029055">
    <property type="entry name" value="Ntn_hydrolases_N"/>
</dbReference>
<proteinExistence type="predicted"/>
<dbReference type="PATRIC" id="fig|1813736.3.peg.426"/>
<keyword evidence="3" id="KW-1185">Reference proteome</keyword>
<dbReference type="AlphaFoldDB" id="A0A143PHK9"/>
<dbReference type="STRING" id="1855912.LuPra_00406"/>
<reference evidence="2 3" key="1">
    <citation type="journal article" date="2016" name="Genome Announc.">
        <title>First Complete Genome Sequence of a Subdivision 6 Acidobacterium Strain.</title>
        <authorList>
            <person name="Huang S."/>
            <person name="Vieira S."/>
            <person name="Bunk B."/>
            <person name="Riedel T."/>
            <person name="Sproer C."/>
            <person name="Overmann J."/>
        </authorList>
    </citation>
    <scope>NUCLEOTIDE SEQUENCE [LARGE SCALE GENOMIC DNA]</scope>
    <source>
        <strain evidence="3">DSM 100886 HEG_-6_39</strain>
    </source>
</reference>
<dbReference type="Pfam" id="PF01019">
    <property type="entry name" value="G_glu_transpept"/>
    <property type="match status" value="1"/>
</dbReference>
<evidence type="ECO:0000313" key="2">
    <source>
        <dbReference type="EMBL" id="AMY07239.1"/>
    </source>
</evidence>
<dbReference type="Gene3D" id="3.60.20.40">
    <property type="match status" value="1"/>
</dbReference>
<protein>
    <submittedName>
        <fullName evidence="2">Gamma-glutamyltranspeptidase</fullName>
        <ecNumber evidence="2">2.3.2.2</ecNumber>
    </submittedName>
</protein>
<keyword evidence="2" id="KW-0808">Transferase</keyword>
<name>A0A143PHK9_LUTPR</name>
<feature type="signal peptide" evidence="1">
    <location>
        <begin position="1"/>
        <end position="20"/>
    </location>
</feature>
<dbReference type="PRINTS" id="PR01210">
    <property type="entry name" value="GGTRANSPTASE"/>
</dbReference>
<keyword evidence="1" id="KW-0732">Signal</keyword>
<dbReference type="PANTHER" id="PTHR43881">
    <property type="entry name" value="GAMMA-GLUTAMYLTRANSPEPTIDASE (AFU_ORTHOLOGUE AFUA_4G13580)"/>
    <property type="match status" value="1"/>
</dbReference>
<keyword evidence="2" id="KW-0012">Acyltransferase</keyword>
<sequence length="612" mass="64989" precursor="true">MSRVALVLLLGLAQAVPASAQSLRPEFPGTHGVVAAGRTYTAEAGAELLSNGGTAVDAGIAAIFAAAVVEISHFGLGGEAPMVIYLAKNREVVVINGQGTAPLAATPEAFTGKTSIPANGPLAATIPAVVDAASLALAKYGTKSLGEVLAPAIRLADGFPMYEFLSRYLTSERRGCEPYAATMRTYYPEGRVTRAGEMFRQPNLARTLRRLVDAEAASLKSGEPREKAIGRARDAFYTGDIARQLAAAVQAEGGMITEADLANYHSKIEQPYSVTYRGYTVHKAGPWNQSPVLLQTLNLLEGFDLRAMGHLSADSIHAMTEAMKLAYADRDRYYGDPDFVKVPITGLLSKAYAKDRHALIDMKHASLEQRPGNPGPFDGNSTIEARCGDGRLGEPSLPTPCMARDPHIRRVGTPGESGDTTAIEVADKDGNLFSATPSSGWLLGGAFVAGDTGVPLSNRMQAFRLEPGSPNIVAPGKRPRTTLTPTIVTKDGAPFLAIGTPGGDSQDQQILQVLVNVIDFGLPLQAAVDSARFNTLSIQSSFRDHRIDPGVLEMERSIPEAVRKDLEARGHTLRLYLPVTYSTGVVAAGADPATGHLRGAADVRRERAVIAW</sequence>
<dbReference type="EMBL" id="CP015136">
    <property type="protein sequence ID" value="AMY07239.1"/>
    <property type="molecule type" value="Genomic_DNA"/>
</dbReference>
<dbReference type="SUPFAM" id="SSF56235">
    <property type="entry name" value="N-terminal nucleophile aminohydrolases (Ntn hydrolases)"/>
    <property type="match status" value="1"/>
</dbReference>
<dbReference type="Gene3D" id="1.10.246.130">
    <property type="match status" value="1"/>
</dbReference>
<dbReference type="InterPro" id="IPR043137">
    <property type="entry name" value="GGT_ssub_C"/>
</dbReference>
<dbReference type="PANTHER" id="PTHR43881:SF1">
    <property type="entry name" value="GAMMA-GLUTAMYLTRANSPEPTIDASE (AFU_ORTHOLOGUE AFUA_4G13580)"/>
    <property type="match status" value="1"/>
</dbReference>
<dbReference type="InterPro" id="IPR043138">
    <property type="entry name" value="GGT_lsub"/>
</dbReference>
<gene>
    <name evidence="2" type="primary">ggt_1</name>
    <name evidence="2" type="ORF">LuPra_00406</name>
</gene>
<dbReference type="InterPro" id="IPR052896">
    <property type="entry name" value="GGT-like_enzyme"/>
</dbReference>
<organism evidence="2 3">
    <name type="scientific">Luteitalea pratensis</name>
    <dbReference type="NCBI Taxonomy" id="1855912"/>
    <lineage>
        <taxon>Bacteria</taxon>
        <taxon>Pseudomonadati</taxon>
        <taxon>Acidobacteriota</taxon>
        <taxon>Vicinamibacteria</taxon>
        <taxon>Vicinamibacterales</taxon>
        <taxon>Vicinamibacteraceae</taxon>
        <taxon>Luteitalea</taxon>
    </lineage>
</organism>
<reference evidence="3" key="2">
    <citation type="submission" date="2016-04" db="EMBL/GenBank/DDBJ databases">
        <title>First Complete Genome Sequence of a Subdivision 6 Acidobacterium.</title>
        <authorList>
            <person name="Huang S."/>
            <person name="Vieira S."/>
            <person name="Bunk B."/>
            <person name="Riedel T."/>
            <person name="Sproeer C."/>
            <person name="Overmann J."/>
        </authorList>
    </citation>
    <scope>NUCLEOTIDE SEQUENCE [LARGE SCALE GENOMIC DNA]</scope>
    <source>
        <strain evidence="3">DSM 100886 HEG_-6_39</strain>
    </source>
</reference>
<dbReference type="Proteomes" id="UP000076079">
    <property type="component" value="Chromosome"/>
</dbReference>
<dbReference type="GO" id="GO:0103068">
    <property type="term" value="F:leukotriene C4 gamma-glutamyl transferase activity"/>
    <property type="evidence" value="ECO:0007669"/>
    <property type="project" value="UniProtKB-EC"/>
</dbReference>
<feature type="chain" id="PRO_5007511347" evidence="1">
    <location>
        <begin position="21"/>
        <end position="612"/>
    </location>
</feature>